<evidence type="ECO:0000313" key="4">
    <source>
        <dbReference type="Proteomes" id="UP000217301"/>
    </source>
</evidence>
<keyword evidence="4" id="KW-1185">Reference proteome</keyword>
<organism evidence="3 5">
    <name type="scientific">Capnocytophaga sputigena</name>
    <dbReference type="NCBI Taxonomy" id="1019"/>
    <lineage>
        <taxon>Bacteria</taxon>
        <taxon>Pseudomonadati</taxon>
        <taxon>Bacteroidota</taxon>
        <taxon>Flavobacteriia</taxon>
        <taxon>Flavobacteriales</taxon>
        <taxon>Flavobacteriaceae</taxon>
        <taxon>Capnocytophaga</taxon>
    </lineage>
</organism>
<reference evidence="2" key="1">
    <citation type="journal article" date="2017" name="Genome Announc.">
        <title>Twelve Complete Reference Genomes of Clinical Isolates in the Capnocytophaga Genus.</title>
        <authorList>
            <person name="Villarma A."/>
            <person name="Gulvik C.A."/>
            <person name="Rowe L.A."/>
            <person name="Sheth M."/>
            <person name="Juieng P."/>
            <person name="Nicholson A.C."/>
            <person name="Loparev V.N."/>
            <person name="McQuiston J.R."/>
        </authorList>
    </citation>
    <scope>NUCLEOTIDE SEQUENCE</scope>
    <source>
        <strain evidence="2">KC1668</strain>
    </source>
</reference>
<keyword evidence="1" id="KW-0732">Signal</keyword>
<evidence type="ECO:0000256" key="1">
    <source>
        <dbReference type="SAM" id="SignalP"/>
    </source>
</evidence>
<dbReference type="AlphaFoldDB" id="A0AAX2ICX3"/>
<evidence type="ECO:0000313" key="5">
    <source>
        <dbReference type="Proteomes" id="UP000249902"/>
    </source>
</evidence>
<feature type="chain" id="PRO_5043802482" description="MORN repeat variant" evidence="1">
    <location>
        <begin position="18"/>
        <end position="235"/>
    </location>
</feature>
<dbReference type="EMBL" id="UAVP01000008">
    <property type="protein sequence ID" value="SQA75971.1"/>
    <property type="molecule type" value="Genomic_DNA"/>
</dbReference>
<proteinExistence type="predicted"/>
<evidence type="ECO:0000313" key="2">
    <source>
        <dbReference type="EMBL" id="ATA84280.1"/>
    </source>
</evidence>
<protein>
    <recommendedName>
        <fullName evidence="6">MORN repeat variant</fullName>
    </recommendedName>
</protein>
<reference evidence="3 5" key="3">
    <citation type="submission" date="2018-06" db="EMBL/GenBank/DDBJ databases">
        <authorList>
            <consortium name="Pathogen Informatics"/>
            <person name="Doyle S."/>
        </authorList>
    </citation>
    <scope>NUCLEOTIDE SEQUENCE [LARGE SCALE GENOMIC DNA]</scope>
    <source>
        <strain evidence="3 5">NCTC11653</strain>
    </source>
</reference>
<evidence type="ECO:0000313" key="3">
    <source>
        <dbReference type="EMBL" id="SQA75971.1"/>
    </source>
</evidence>
<name>A0AAX2ICX3_CAPSP</name>
<dbReference type="Proteomes" id="UP000249902">
    <property type="component" value="Unassembled WGS sequence"/>
</dbReference>
<evidence type="ECO:0008006" key="6">
    <source>
        <dbReference type="Google" id="ProtNLM"/>
    </source>
</evidence>
<dbReference type="KEGG" id="cspu:CGC55_07065"/>
<sequence>MKVILLILLSLPLSCHFKQTVSETQTENIKNDTIYSNSGNEWKIKAIKIDTLIIRGKDTAIVNKLETYGFKDDNSVYYTYWGYYEKDINPEFPDSKNIIPVRKYIYKKGKLIYESFHFPEKDSMIYGRDIEQCDELEIRYDEKGNVTQRSCNGIASNEDVNTGFAVGTCYVYKDNKLVEELYFHNAKIGNDYILHKIYDGKGGYKEIYTNNYMLYENDSVVLSPQEIKRRTKTKK</sequence>
<feature type="signal peptide" evidence="1">
    <location>
        <begin position="1"/>
        <end position="17"/>
    </location>
</feature>
<dbReference type="Proteomes" id="UP000217301">
    <property type="component" value="Chromosome"/>
</dbReference>
<accession>A0AAX2ICX3</accession>
<dbReference type="RefSeq" id="WP_002679560.1">
    <property type="nucleotide sequence ID" value="NZ_CP022385.1"/>
</dbReference>
<dbReference type="EMBL" id="CP022385">
    <property type="protein sequence ID" value="ATA84280.1"/>
    <property type="molecule type" value="Genomic_DNA"/>
</dbReference>
<gene>
    <name evidence="2" type="ORF">CGC55_07065</name>
    <name evidence="3" type="ORF">NCTC11653_01884</name>
</gene>
<reference evidence="4" key="2">
    <citation type="submission" date="2017-06" db="EMBL/GenBank/DDBJ databases">
        <title>Capnocytophaga spp. assemblies.</title>
        <authorList>
            <person name="Gulvik C.A."/>
        </authorList>
    </citation>
    <scope>NUCLEOTIDE SEQUENCE [LARGE SCALE GENOMIC DNA]</scope>
    <source>
        <strain evidence="4">KC1668</strain>
    </source>
</reference>